<keyword evidence="5" id="KW-0808">Transferase</keyword>
<evidence type="ECO:0000256" key="3">
    <source>
        <dbReference type="ARBA" id="ARBA00012388"/>
    </source>
</evidence>
<comment type="catalytic activity">
    <reaction evidence="9">
        <text>RNA(n) + ATP = RNA(n)-3'-adenine ribonucleotide + diphosphate</text>
        <dbReference type="Rhea" id="RHEA:11332"/>
        <dbReference type="Rhea" id="RHEA-COMP:14527"/>
        <dbReference type="Rhea" id="RHEA-COMP:17347"/>
        <dbReference type="ChEBI" id="CHEBI:30616"/>
        <dbReference type="ChEBI" id="CHEBI:33019"/>
        <dbReference type="ChEBI" id="CHEBI:140395"/>
        <dbReference type="ChEBI" id="CHEBI:173115"/>
        <dbReference type="EC" id="2.7.7.19"/>
    </reaction>
</comment>
<keyword evidence="12" id="KW-1185">Reference proteome</keyword>
<evidence type="ECO:0000313" key="13">
    <source>
        <dbReference type="WBParaSite" id="GPLIN_000444100"/>
    </source>
</evidence>
<dbReference type="GO" id="GO:1990817">
    <property type="term" value="F:poly(A) RNA polymerase activity"/>
    <property type="evidence" value="ECO:0007669"/>
    <property type="project" value="UniProtKB-EC"/>
</dbReference>
<dbReference type="Gene3D" id="1.10.1410.10">
    <property type="match status" value="1"/>
</dbReference>
<dbReference type="GO" id="GO:0005634">
    <property type="term" value="C:nucleus"/>
    <property type="evidence" value="ECO:0007669"/>
    <property type="project" value="UniProtKB-SubCell"/>
</dbReference>
<protein>
    <recommendedName>
        <fullName evidence="3">polynucleotide adenylyltransferase</fullName>
        <ecNumber evidence="3">2.7.7.19</ecNumber>
    </recommendedName>
</protein>
<name>A0A183BV05_GLOPA</name>
<dbReference type="GO" id="GO:0006397">
    <property type="term" value="P:mRNA processing"/>
    <property type="evidence" value="ECO:0007669"/>
    <property type="project" value="UniProtKB-KW"/>
</dbReference>
<keyword evidence="8" id="KW-0539">Nucleus</keyword>
<dbReference type="Gene3D" id="3.30.460.10">
    <property type="entry name" value="Beta Polymerase, domain 2"/>
    <property type="match status" value="1"/>
</dbReference>
<dbReference type="Pfam" id="PF04928">
    <property type="entry name" value="PAP_central"/>
    <property type="match status" value="1"/>
</dbReference>
<keyword evidence="7" id="KW-0067">ATP-binding</keyword>
<evidence type="ECO:0000256" key="7">
    <source>
        <dbReference type="ARBA" id="ARBA00022840"/>
    </source>
</evidence>
<organism evidence="12 13">
    <name type="scientific">Globodera pallida</name>
    <name type="common">Potato cyst nematode worm</name>
    <name type="synonym">Heterodera pallida</name>
    <dbReference type="NCBI Taxonomy" id="36090"/>
    <lineage>
        <taxon>Eukaryota</taxon>
        <taxon>Metazoa</taxon>
        <taxon>Ecdysozoa</taxon>
        <taxon>Nematoda</taxon>
        <taxon>Chromadorea</taxon>
        <taxon>Rhabditida</taxon>
        <taxon>Tylenchina</taxon>
        <taxon>Tylenchomorpha</taxon>
        <taxon>Tylenchoidea</taxon>
        <taxon>Heteroderidae</taxon>
        <taxon>Heteroderinae</taxon>
        <taxon>Globodera</taxon>
    </lineage>
</organism>
<reference evidence="13" key="2">
    <citation type="submission" date="2016-06" db="UniProtKB">
        <authorList>
            <consortium name="WormBaseParasite"/>
        </authorList>
    </citation>
    <scope>IDENTIFICATION</scope>
</reference>
<evidence type="ECO:0000256" key="5">
    <source>
        <dbReference type="ARBA" id="ARBA00022679"/>
    </source>
</evidence>
<evidence type="ECO:0000256" key="2">
    <source>
        <dbReference type="ARBA" id="ARBA00010912"/>
    </source>
</evidence>
<evidence type="ECO:0000256" key="8">
    <source>
        <dbReference type="ARBA" id="ARBA00023242"/>
    </source>
</evidence>
<keyword evidence="6" id="KW-0547">Nucleotide-binding</keyword>
<evidence type="ECO:0000256" key="9">
    <source>
        <dbReference type="ARBA" id="ARBA00048830"/>
    </source>
</evidence>
<dbReference type="SUPFAM" id="SSF81301">
    <property type="entry name" value="Nucleotidyltransferase"/>
    <property type="match status" value="1"/>
</dbReference>
<dbReference type="InterPro" id="IPR007012">
    <property type="entry name" value="PolA_pol_cen_dom"/>
</dbReference>
<evidence type="ECO:0000313" key="12">
    <source>
        <dbReference type="Proteomes" id="UP000050741"/>
    </source>
</evidence>
<dbReference type="GO" id="GO:0005524">
    <property type="term" value="F:ATP binding"/>
    <property type="evidence" value="ECO:0007669"/>
    <property type="project" value="UniProtKB-KW"/>
</dbReference>
<evidence type="ECO:0000256" key="1">
    <source>
        <dbReference type="ARBA" id="ARBA00004123"/>
    </source>
</evidence>
<dbReference type="SUPFAM" id="SSF81631">
    <property type="entry name" value="PAP/OAS1 substrate-binding domain"/>
    <property type="match status" value="1"/>
</dbReference>
<reference evidence="12" key="1">
    <citation type="submission" date="2014-05" db="EMBL/GenBank/DDBJ databases">
        <title>The genome and life-stage specific transcriptomes of Globodera pallida elucidate key aspects of plant parasitism by a cyst nematode.</title>
        <authorList>
            <person name="Cotton J.A."/>
            <person name="Lilley C.J."/>
            <person name="Jones L.M."/>
            <person name="Kikuchi T."/>
            <person name="Reid A.J."/>
            <person name="Thorpe P."/>
            <person name="Tsai I.J."/>
            <person name="Beasley H."/>
            <person name="Blok V."/>
            <person name="Cock P.J.A."/>
            <person name="Van den Akker S.E."/>
            <person name="Holroyd N."/>
            <person name="Hunt M."/>
            <person name="Mantelin S."/>
            <person name="Naghra H."/>
            <person name="Pain A."/>
            <person name="Palomares-Rius J.E."/>
            <person name="Zarowiecki M."/>
            <person name="Berriman M."/>
            <person name="Jones J.T."/>
            <person name="Urwin P.E."/>
        </authorList>
    </citation>
    <scope>NUCLEOTIDE SEQUENCE [LARGE SCALE GENOMIC DNA]</scope>
    <source>
        <strain evidence="12">Lindley</strain>
    </source>
</reference>
<dbReference type="Pfam" id="PF01909">
    <property type="entry name" value="NTP_transf_2"/>
    <property type="match status" value="1"/>
</dbReference>
<evidence type="ECO:0000256" key="4">
    <source>
        <dbReference type="ARBA" id="ARBA00022664"/>
    </source>
</evidence>
<evidence type="ECO:0000259" key="10">
    <source>
        <dbReference type="Pfam" id="PF01909"/>
    </source>
</evidence>
<dbReference type="AlphaFoldDB" id="A0A183BV05"/>
<evidence type="ECO:0000259" key="11">
    <source>
        <dbReference type="Pfam" id="PF04928"/>
    </source>
</evidence>
<proteinExistence type="inferred from homology"/>
<feature type="domain" description="Poly(A) polymerase central" evidence="11">
    <location>
        <begin position="440"/>
        <end position="581"/>
    </location>
</feature>
<dbReference type="InterPro" id="IPR043519">
    <property type="entry name" value="NT_sf"/>
</dbReference>
<dbReference type="PANTHER" id="PTHR10682:SF10">
    <property type="entry name" value="POLYNUCLEOTIDE ADENYLYLTRANSFERASE"/>
    <property type="match status" value="1"/>
</dbReference>
<keyword evidence="4" id="KW-0507">mRNA processing</keyword>
<dbReference type="EC" id="2.7.7.19" evidence="3"/>
<dbReference type="PANTHER" id="PTHR10682">
    <property type="entry name" value="POLY A POLYMERASE"/>
    <property type="match status" value="1"/>
</dbReference>
<dbReference type="WBParaSite" id="GPLIN_000444100">
    <property type="protein sequence ID" value="GPLIN_000444100"/>
    <property type="gene ID" value="GPLIN_000444100"/>
</dbReference>
<feature type="domain" description="Polymerase nucleotidyl transferase" evidence="10">
    <location>
        <begin position="333"/>
        <end position="391"/>
    </location>
</feature>
<dbReference type="Proteomes" id="UP000050741">
    <property type="component" value="Unassembled WGS sequence"/>
</dbReference>
<accession>A0A183BV05</accession>
<comment type="subcellular location">
    <subcellularLocation>
        <location evidence="1">Nucleus</location>
    </subcellularLocation>
</comment>
<evidence type="ECO:0000256" key="6">
    <source>
        <dbReference type="ARBA" id="ARBA00022741"/>
    </source>
</evidence>
<comment type="similarity">
    <text evidence="2">Belongs to the poly(A) polymerase family.</text>
</comment>
<sequence>MLSDLLHFFQKRHRLIKYFAEILKRNDQEEMHKTWSKFVKFFGFVRATLICNANLITLGSICQFTTSEYFFYPLVYGEYFGNRTELGKLRIKIVLEFNLYDDDKIIRKRMSTIVQTTKGKAAQIKEIDAKEMIDKDDPNLMLWWENGPLDTSLYRALTICIKEAVSGHDKKFYAAARRKNANINELDDTIIEKFVICVGKKLKNPSPKGEIVSKLHFDKMSQLVEEREDFKKIVTKNKNQLKDFMDNERVKKFVELLEKKDEYLSVSEEGLHTFVKKELYGIISLNWILENAQVLRIELQNIEVDLLPVFVPEKSIASIVENWTEQFTQIKPQLLMSGSQLIGAYTDGSDLDLLCVVPDKFDFYHFYNENNDSLKSFLNKNIEVDLLPVFVPEKFLLMKDLKLEDDELIRLLTNESSIYALAGYRSSKYQISLVPTHKEFTALLKGVKIWAKNRLIYAGIFGYFNGVTLSVMTAKICTLFPHAPLSYLLYQFFSIYSKWNWAQGAPVMLAPVTPITLNQFVRAWPPIFGTSPMNVITPQFPEQNSAFNVNIFTLQIIIEELNIANQILSEDFKNWKSIFEKIKFKQTFEHFAVILSIPIDSAIGRKDYVQYAQTRSILSFMACWANNKG</sequence>
<dbReference type="InterPro" id="IPR002934">
    <property type="entry name" value="Polymerase_NTP_transf_dom"/>
</dbReference>